<evidence type="ECO:0000256" key="2">
    <source>
        <dbReference type="SAM" id="Phobius"/>
    </source>
</evidence>
<keyword evidence="2" id="KW-1133">Transmembrane helix</keyword>
<accession>A0A9N9G9N0</accession>
<reference evidence="3" key="1">
    <citation type="submission" date="2021-06" db="EMBL/GenBank/DDBJ databases">
        <authorList>
            <person name="Kallberg Y."/>
            <person name="Tangrot J."/>
            <person name="Rosling A."/>
        </authorList>
    </citation>
    <scope>NUCLEOTIDE SEQUENCE</scope>
    <source>
        <strain evidence="3">BR232B</strain>
    </source>
</reference>
<keyword evidence="4" id="KW-1185">Reference proteome</keyword>
<feature type="transmembrane region" description="Helical" evidence="2">
    <location>
        <begin position="111"/>
        <end position="132"/>
    </location>
</feature>
<keyword evidence="2" id="KW-0472">Membrane</keyword>
<feature type="transmembrane region" description="Helical" evidence="2">
    <location>
        <begin position="152"/>
        <end position="171"/>
    </location>
</feature>
<evidence type="ECO:0000256" key="1">
    <source>
        <dbReference type="SAM" id="MobiDB-lite"/>
    </source>
</evidence>
<dbReference type="AlphaFoldDB" id="A0A9N9G9N0"/>
<comment type="caution">
    <text evidence="3">The sequence shown here is derived from an EMBL/GenBank/DDBJ whole genome shotgun (WGS) entry which is preliminary data.</text>
</comment>
<dbReference type="EMBL" id="CAJVPI010000987">
    <property type="protein sequence ID" value="CAG8586979.1"/>
    <property type="molecule type" value="Genomic_DNA"/>
</dbReference>
<dbReference type="OrthoDB" id="10342017at2759"/>
<feature type="transmembrane region" description="Helical" evidence="2">
    <location>
        <begin position="75"/>
        <end position="104"/>
    </location>
</feature>
<gene>
    <name evidence="3" type="ORF">PBRASI_LOCUS6921</name>
</gene>
<dbReference type="Proteomes" id="UP000789739">
    <property type="component" value="Unassembled WGS sequence"/>
</dbReference>
<feature type="transmembrane region" description="Helical" evidence="2">
    <location>
        <begin position="218"/>
        <end position="244"/>
    </location>
</feature>
<keyword evidence="2" id="KW-0812">Transmembrane</keyword>
<protein>
    <submittedName>
        <fullName evidence="3">1633_t:CDS:1</fullName>
    </submittedName>
</protein>
<feature type="region of interest" description="Disordered" evidence="1">
    <location>
        <begin position="1"/>
        <end position="43"/>
    </location>
</feature>
<proteinExistence type="predicted"/>
<organism evidence="3 4">
    <name type="scientific">Paraglomus brasilianum</name>
    <dbReference type="NCBI Taxonomy" id="144538"/>
    <lineage>
        <taxon>Eukaryota</taxon>
        <taxon>Fungi</taxon>
        <taxon>Fungi incertae sedis</taxon>
        <taxon>Mucoromycota</taxon>
        <taxon>Glomeromycotina</taxon>
        <taxon>Glomeromycetes</taxon>
        <taxon>Paraglomerales</taxon>
        <taxon>Paraglomeraceae</taxon>
        <taxon>Paraglomus</taxon>
    </lineage>
</organism>
<evidence type="ECO:0000313" key="3">
    <source>
        <dbReference type="EMBL" id="CAG8586979.1"/>
    </source>
</evidence>
<name>A0A9N9G9N0_9GLOM</name>
<feature type="transmembrane region" description="Helical" evidence="2">
    <location>
        <begin position="192"/>
        <end position="212"/>
    </location>
</feature>
<sequence>MQKRPSTPPTDYGPSLTRPTSEELIKECTTPTSEDKESEPPTVEVVNPAHTSVEVQQVEDDIRESPMSLGIGKIILSYCMICVCIILIALMASPLIIPIVLFNVMEGGDQVFLWICSSIEIFFGLLFIWNTYKGYSTNYTTLNLIGIFAGKYSYVIISTWIYPKILVSTEFTRCKNFPRLMITKRLKSLTNAYLVVAGITASLWYMYVYIYAKEVAKGYAASLSALNFSAYVINISVPLFLALLRWH</sequence>
<evidence type="ECO:0000313" key="4">
    <source>
        <dbReference type="Proteomes" id="UP000789739"/>
    </source>
</evidence>